<protein>
    <recommendedName>
        <fullName evidence="3">ADP-ribosylation/crystallin J1</fullName>
    </recommendedName>
</protein>
<evidence type="ECO:0000313" key="2">
    <source>
        <dbReference type="Proteomes" id="UP000607645"/>
    </source>
</evidence>
<organism evidence="1 2">
    <name type="scientific">Lawsonibacter faecis</name>
    <dbReference type="NCBI Taxonomy" id="2763052"/>
    <lineage>
        <taxon>Bacteria</taxon>
        <taxon>Bacillati</taxon>
        <taxon>Bacillota</taxon>
        <taxon>Clostridia</taxon>
        <taxon>Eubacteriales</taxon>
        <taxon>Oscillospiraceae</taxon>
        <taxon>Lawsonibacter</taxon>
    </lineage>
</organism>
<evidence type="ECO:0008006" key="3">
    <source>
        <dbReference type="Google" id="ProtNLM"/>
    </source>
</evidence>
<dbReference type="EMBL" id="JACOPQ010000001">
    <property type="protein sequence ID" value="MBC5735636.1"/>
    <property type="molecule type" value="Genomic_DNA"/>
</dbReference>
<keyword evidence="2" id="KW-1185">Reference proteome</keyword>
<reference evidence="1" key="1">
    <citation type="submission" date="2020-08" db="EMBL/GenBank/DDBJ databases">
        <title>Genome public.</title>
        <authorList>
            <person name="Liu C."/>
            <person name="Sun Q."/>
        </authorList>
    </citation>
    <scope>NUCLEOTIDE SEQUENCE</scope>
    <source>
        <strain evidence="1">NSJ-52</strain>
    </source>
</reference>
<dbReference type="AlphaFoldDB" id="A0A8J6MB02"/>
<proteinExistence type="predicted"/>
<accession>A0A8J6MB02</accession>
<sequence length="115" mass="13369">MTLYRPVGEQERILIEESGYTAFPPRLPGQPIFYPVLNEQYATEIAGRWNTKDINSGFKGYVTRFQIDDHFIGKYEVRTVGRAYHQEYWIPAEDLEAFNRHIVGTIEVIKTIGET</sequence>
<evidence type="ECO:0000313" key="1">
    <source>
        <dbReference type="EMBL" id="MBC5735636.1"/>
    </source>
</evidence>
<comment type="caution">
    <text evidence="1">The sequence shown here is derived from an EMBL/GenBank/DDBJ whole genome shotgun (WGS) entry which is preliminary data.</text>
</comment>
<gene>
    <name evidence="1" type="ORF">H8S62_01255</name>
</gene>
<name>A0A8J6MB02_9FIRM</name>
<dbReference type="Proteomes" id="UP000607645">
    <property type="component" value="Unassembled WGS sequence"/>
</dbReference>